<evidence type="ECO:0000313" key="2">
    <source>
        <dbReference type="EMBL" id="KAK0557434.1"/>
    </source>
</evidence>
<reference evidence="2" key="1">
    <citation type="journal article" date="2023" name="PhytoFront">
        <title>Draft Genome Resources of Seven Strains of Tilletia horrida, Causal Agent of Kernel Smut of Rice.</title>
        <authorList>
            <person name="Khanal S."/>
            <person name="Antony Babu S."/>
            <person name="Zhou X.G."/>
        </authorList>
    </citation>
    <scope>NUCLEOTIDE SEQUENCE</scope>
    <source>
        <strain evidence="2">TX6</strain>
    </source>
</reference>
<accession>A0AAN6K0U8</accession>
<feature type="region of interest" description="Disordered" evidence="1">
    <location>
        <begin position="355"/>
        <end position="389"/>
    </location>
</feature>
<dbReference type="Proteomes" id="UP001176517">
    <property type="component" value="Unassembled WGS sequence"/>
</dbReference>
<sequence length="471" mass="52529">MPSLRHTPPLLPAEVLRLIFIQAARNESVQLEHESLSQRSSSHSSSTSRSNLSLPIDSRWNDNITSLLLVSRVVQQWVLAELLHTVTLITPPQIFAFAGLLRAQPKLSRFIKRLWISNLDGASSDPQANSIQPIYAIENFILPNLTSLEDLVLTNLTSTHLRSQSPPLWGIGRARRPQEWSKLRTMTLANTRGLGAFLSSPNREDPSWCRTTPPFEHLETLRIALPEEFSAHRIKGIARIPRLRYLELIEPGLDTRLDVDGYTGSIVPGGIAKQTFGCIRGSHPDQHSIKLLYRALIRSLPTSFEPAYSHRQASQRSWEDEFGGVELRIWTRSQDAYTALQVAWNALNRRYASRCSGSSTPSSGSEENTHSHGSAPSSLPQHVSSTSRSCPSAFRRQLPRLRIAALDTAGHDNSTQSFLEKSASFCPDLGKSIYGETQLDDEDLFIAAPDAPKWKADLEDTLLLQWTGPLP</sequence>
<name>A0AAN6K0U8_9BASI</name>
<feature type="region of interest" description="Disordered" evidence="1">
    <location>
        <begin position="32"/>
        <end position="52"/>
    </location>
</feature>
<feature type="compositionally biased region" description="Low complexity" evidence="1">
    <location>
        <begin position="37"/>
        <end position="52"/>
    </location>
</feature>
<evidence type="ECO:0000256" key="1">
    <source>
        <dbReference type="SAM" id="MobiDB-lite"/>
    </source>
</evidence>
<protein>
    <submittedName>
        <fullName evidence="2">Uncharacterized protein</fullName>
    </submittedName>
</protein>
<feature type="compositionally biased region" description="Low complexity" evidence="1">
    <location>
        <begin position="355"/>
        <end position="365"/>
    </location>
</feature>
<comment type="caution">
    <text evidence="2">The sequence shown here is derived from an EMBL/GenBank/DDBJ whole genome shotgun (WGS) entry which is preliminary data.</text>
</comment>
<feature type="compositionally biased region" description="Polar residues" evidence="1">
    <location>
        <begin position="371"/>
        <end position="389"/>
    </location>
</feature>
<gene>
    <name evidence="2" type="ORF">OC846_000422</name>
</gene>
<dbReference type="AlphaFoldDB" id="A0AAN6K0U8"/>
<dbReference type="EMBL" id="JAPDMZ010000005">
    <property type="protein sequence ID" value="KAK0557434.1"/>
    <property type="molecule type" value="Genomic_DNA"/>
</dbReference>
<proteinExistence type="predicted"/>
<evidence type="ECO:0000313" key="3">
    <source>
        <dbReference type="Proteomes" id="UP001176517"/>
    </source>
</evidence>
<organism evidence="2 3">
    <name type="scientific">Tilletia horrida</name>
    <dbReference type="NCBI Taxonomy" id="155126"/>
    <lineage>
        <taxon>Eukaryota</taxon>
        <taxon>Fungi</taxon>
        <taxon>Dikarya</taxon>
        <taxon>Basidiomycota</taxon>
        <taxon>Ustilaginomycotina</taxon>
        <taxon>Exobasidiomycetes</taxon>
        <taxon>Tilletiales</taxon>
        <taxon>Tilletiaceae</taxon>
        <taxon>Tilletia</taxon>
    </lineage>
</organism>
<keyword evidence="3" id="KW-1185">Reference proteome</keyword>